<evidence type="ECO:0000256" key="10">
    <source>
        <dbReference type="ARBA" id="ARBA00023046"/>
    </source>
</evidence>
<evidence type="ECO:0000256" key="12">
    <source>
        <dbReference type="ARBA" id="ARBA00023125"/>
    </source>
</evidence>
<evidence type="ECO:0000256" key="8">
    <source>
        <dbReference type="ARBA" id="ARBA00022921"/>
    </source>
</evidence>
<dbReference type="GO" id="GO:0043657">
    <property type="term" value="C:host cell"/>
    <property type="evidence" value="ECO:0007669"/>
    <property type="project" value="GOC"/>
</dbReference>
<evidence type="ECO:0000256" key="5">
    <source>
        <dbReference type="ARBA" id="ARBA00022581"/>
    </source>
</evidence>
<organism evidence="16 17">
    <name type="scientific">Human papillomavirus 123</name>
    <dbReference type="NCBI Taxonomy" id="765055"/>
    <lineage>
        <taxon>Viruses</taxon>
        <taxon>Monodnaviria</taxon>
        <taxon>Shotokuvirae</taxon>
        <taxon>Cossaviricota</taxon>
        <taxon>Papovaviricetes</taxon>
        <taxon>Zurhausenvirales</taxon>
        <taxon>Papillomaviridae</taxon>
        <taxon>Firstpapillomavirinae</taxon>
        <taxon>Gammapapillomavirus</taxon>
        <taxon>Gammapapillomavirus 7</taxon>
    </lineage>
</organism>
<feature type="disulfide bond" evidence="15">
    <location>
        <begin position="22"/>
        <end position="28"/>
    </location>
</feature>
<keyword evidence="3 15" id="KW-0167">Capsid protein</keyword>
<keyword evidence="13 15" id="KW-1015">Disulfide bond</keyword>
<proteinExistence type="inferred from homology"/>
<dbReference type="GO" id="GO:0019028">
    <property type="term" value="C:viral capsid"/>
    <property type="evidence" value="ECO:0007669"/>
    <property type="project" value="UniProtKB-UniRule"/>
</dbReference>
<keyword evidence="1 15" id="KW-1163">Viral penetration into host nucleus</keyword>
<evidence type="ECO:0000256" key="11">
    <source>
        <dbReference type="ARBA" id="ARBA00023120"/>
    </source>
</evidence>
<keyword evidence="7 15" id="KW-0946">Virion</keyword>
<dbReference type="HAMAP" id="MF_04003">
    <property type="entry name" value="PPV_L2"/>
    <property type="match status" value="1"/>
</dbReference>
<keyword evidence="14 15" id="KW-1160">Virus entry into host cell</keyword>
<accession>D7P192</accession>
<dbReference type="GO" id="GO:0005198">
    <property type="term" value="F:structural molecule activity"/>
    <property type="evidence" value="ECO:0007669"/>
    <property type="project" value="UniProtKB-UniRule"/>
</dbReference>
<evidence type="ECO:0000256" key="9">
    <source>
        <dbReference type="ARBA" id="ARBA00022952"/>
    </source>
</evidence>
<evidence type="ECO:0000256" key="4">
    <source>
        <dbReference type="ARBA" id="ARBA00022562"/>
    </source>
</evidence>
<comment type="function">
    <text evidence="15">Minor protein of the capsid that localizes along the inner surface of the virion, within the central cavities beneath the L1 pentamers. Plays a role in capsid stabilization through interaction with the major capsid protein L1. Once the virion enters the host cell, L2 escorts the genomic DNA into the nucleus by promoting escape from the endosomal compartments and traffic through the host Golgi network. Mechanistically, the C-terminus of L2 possesses a cell-penetrating peptide that protudes from the host endosome, interacts with host cytoplasmic retromer cargo and thereby mediates the capsid delivery to the host trans-Golgi network. Plays a role through its interaction with host dynein in the intracellular microtubule-dependent transport of viral capsid toward the nucleus. Mediates the viral genome import into the nucleus through binding to host importins. Once within the nucleus, L2 localizes viral genomes to host PML bodies in order to activate early gene expression for establishment of infection. Later on, promotes late gene expression by interacting with the viral E2 protein and by inhibiting its transcriptional activation functions. During virion assembly, encapsidates the genome by direct interaction with the viral DNA.</text>
</comment>
<evidence type="ECO:0000313" key="16">
    <source>
        <dbReference type="EMBL" id="ADH29824.1"/>
    </source>
</evidence>
<comment type="subcellular location">
    <subcellularLocation>
        <location evidence="15">Virion</location>
    </subcellularLocation>
    <subcellularLocation>
        <location evidence="15">Host nucleus</location>
    </subcellularLocation>
</comment>
<dbReference type="GO" id="GO:0042025">
    <property type="term" value="C:host cell nucleus"/>
    <property type="evidence" value="ECO:0007669"/>
    <property type="project" value="UniProtKB-SubCell"/>
</dbReference>
<evidence type="ECO:0000256" key="14">
    <source>
        <dbReference type="ARBA" id="ARBA00023296"/>
    </source>
</evidence>
<dbReference type="GO" id="GO:0046718">
    <property type="term" value="P:symbiont entry into host cell"/>
    <property type="evidence" value="ECO:0007669"/>
    <property type="project" value="UniProtKB-KW"/>
</dbReference>
<dbReference type="GO" id="GO:0075732">
    <property type="term" value="P:viral penetration into host nucleus"/>
    <property type="evidence" value="ECO:0007669"/>
    <property type="project" value="UniProtKB-KW"/>
</dbReference>
<reference evidence="16 17" key="1">
    <citation type="journal article" date="2010" name="Virology">
        <title>Classification of papillomaviruses (PVs) based on 189 PV types and proposal of taxonomic amendments.</title>
        <authorList>
            <person name="Bernard H.U."/>
            <person name="Burk R.D."/>
            <person name="Chen Z."/>
            <person name="van Doorslaer K."/>
            <person name="Hausen H."/>
            <person name="de Villiers E.M."/>
        </authorList>
    </citation>
    <scope>NUCLEOTIDE SEQUENCE [LARGE SCALE GENOMIC DNA]</scope>
    <source>
        <strain evidence="16">NJ2501</strain>
    </source>
</reference>
<keyword evidence="11 15" id="KW-1176">Cytoplasmic inwards viral transport</keyword>
<protein>
    <recommendedName>
        <fullName evidence="15">Minor capsid protein L2</fullName>
    </recommendedName>
</protein>
<comment type="similarity">
    <text evidence="15">Belongs to the papillomaviridae L2 protein family.</text>
</comment>
<evidence type="ECO:0000256" key="13">
    <source>
        <dbReference type="ARBA" id="ARBA00023157"/>
    </source>
</evidence>
<keyword evidence="8 15" id="KW-0426">Late protein</keyword>
<comment type="caution">
    <text evidence="15">Lacks conserved residue(s) required for the propagation of feature annotation.</text>
</comment>
<keyword evidence="12 15" id="KW-0238">DNA-binding</keyword>
<dbReference type="GO" id="GO:0003677">
    <property type="term" value="F:DNA binding"/>
    <property type="evidence" value="ECO:0007669"/>
    <property type="project" value="UniProtKB-UniRule"/>
</dbReference>
<evidence type="ECO:0000256" key="15">
    <source>
        <dbReference type="HAMAP-Rule" id="MF_04003"/>
    </source>
</evidence>
<comment type="PTM">
    <text evidence="15">Highly phosphorylated.</text>
</comment>
<comment type="subunit">
    <text evidence="15">Interacts with major capsid protein L1. Interacts with E2; this interaction inhibits E2 transcriptional activity but not the DNA replication function E2. Interacts with host HSPA8; this interaction is required for L2 nuclear translocation. Interacts with host importins KPNB2 and KPNB3. Forms a complex with importin alpha2-beta1 heterodimers via interaction with the importin alpha2 adapter. Interacts with host DYNLT1; this interaction is essential for virus intracellular transport during entry. Interacts (via C-terminus) with host retromer subunits VPS35 AND VPS29.</text>
</comment>
<keyword evidence="9 15" id="KW-1177">Microtubular inwards viral transport</keyword>
<name>D7P192_9PAPI</name>
<evidence type="ECO:0000256" key="6">
    <source>
        <dbReference type="ARBA" id="ARBA00022812"/>
    </source>
</evidence>
<dbReference type="Proteomes" id="UP000165823">
    <property type="component" value="Segment"/>
</dbReference>
<keyword evidence="5 15" id="KW-0945">Host-virus interaction</keyword>
<dbReference type="GO" id="GO:0075521">
    <property type="term" value="P:microtubule-dependent intracellular transport of viral material towards nucleus"/>
    <property type="evidence" value="ECO:0007669"/>
    <property type="project" value="UniProtKB-UniRule"/>
</dbReference>
<keyword evidence="2 15" id="KW-0597">Phosphoprotein</keyword>
<evidence type="ECO:0000313" key="17">
    <source>
        <dbReference type="Proteomes" id="UP000165823"/>
    </source>
</evidence>
<gene>
    <name evidence="15 16" type="primary">L2</name>
</gene>
<evidence type="ECO:0000256" key="1">
    <source>
        <dbReference type="ARBA" id="ARBA00022524"/>
    </source>
</evidence>
<keyword evidence="6" id="KW-1040">Host Golgi apparatus</keyword>
<evidence type="ECO:0000256" key="2">
    <source>
        <dbReference type="ARBA" id="ARBA00022553"/>
    </source>
</evidence>
<dbReference type="EMBL" id="GQ845445">
    <property type="protein sequence ID" value="ADH29824.1"/>
    <property type="molecule type" value="Genomic_DNA"/>
</dbReference>
<evidence type="ECO:0000256" key="3">
    <source>
        <dbReference type="ARBA" id="ARBA00022561"/>
    </source>
</evidence>
<dbReference type="Pfam" id="PF00513">
    <property type="entry name" value="Late_protein_L2"/>
    <property type="match status" value="1"/>
</dbReference>
<dbReference type="InterPro" id="IPR000784">
    <property type="entry name" value="Late_L2"/>
</dbReference>
<keyword evidence="10" id="KW-1039">Host endosome</keyword>
<evidence type="ECO:0000256" key="7">
    <source>
        <dbReference type="ARBA" id="ARBA00022844"/>
    </source>
</evidence>
<keyword evidence="4 15" id="KW-1048">Host nucleus</keyword>
<sequence length="524" mass="56320">MASERPRKRAKRDSATNLYNQCQLSGNCPDDVKNKIEGTTLADKLLKIFSSIVYFGGLGIGTGKGTGGATGYRPLPGGGGGGGRVTTDGTVIRPNIVVEPVGPPEIVPIDALSPGTSSIVPMVEAGPELIIPEVVSEVVPDINAGELEVITESDTIDISGPGGAPAISTIDDSIAILEVQPTGPPPRRVASSTSRFSNPSYLSVVTEGTLPEQGGTSVNVFVDVPAEGAVIGEEIPLDTFNELEEFEIEEAPQPRSSTPLAFSRAFGRARDLYNRRIRQVMTSNLNFLTRAPQAIQFDFENPAFDNDVTMEFEQDLSQLAAAAPDPDFADIVKLQRPRFSETEQGNIRLSRLGTKGTIRLRSGTQIGETIHFYYDLSSIENAEAIELSVLGEHSGDATIINPIAESSFVDAENSEVPLLFPEEELLDPITEDFSNSHIVLTSGSRRSTLTVPTLPPGVSLRVFIDDVGSGLFVSHPITTDHVNPNIIPAVDVTPSILVDGFSSTDFILHPSHTRKRKRKRSDYF</sequence>